<accession>A0A7C9PFY4</accession>
<dbReference type="InterPro" id="IPR005467">
    <property type="entry name" value="His_kinase_dom"/>
</dbReference>
<name>A0A7C9PFY4_9BURK</name>
<dbReference type="PANTHER" id="PTHR34220">
    <property type="entry name" value="SENSOR HISTIDINE KINASE YPDA"/>
    <property type="match status" value="1"/>
</dbReference>
<dbReference type="InterPro" id="IPR036890">
    <property type="entry name" value="HATPase_C_sf"/>
</dbReference>
<keyword evidence="7" id="KW-1185">Reference proteome</keyword>
<dbReference type="InterPro" id="IPR050640">
    <property type="entry name" value="Bact_2-comp_sensor_kinase"/>
</dbReference>
<feature type="coiled-coil region" evidence="3">
    <location>
        <begin position="215"/>
        <end position="249"/>
    </location>
</feature>
<dbReference type="InterPro" id="IPR010559">
    <property type="entry name" value="Sig_transdc_His_kin_internal"/>
</dbReference>
<dbReference type="GO" id="GO:0016020">
    <property type="term" value="C:membrane"/>
    <property type="evidence" value="ECO:0007669"/>
    <property type="project" value="InterPro"/>
</dbReference>
<comment type="caution">
    <text evidence="6">The sequence shown here is derived from an EMBL/GenBank/DDBJ whole genome shotgun (WGS) entry which is preliminary data.</text>
</comment>
<feature type="region of interest" description="Disordered" evidence="4">
    <location>
        <begin position="67"/>
        <end position="91"/>
    </location>
</feature>
<evidence type="ECO:0000256" key="3">
    <source>
        <dbReference type="SAM" id="Coils"/>
    </source>
</evidence>
<dbReference type="SUPFAM" id="SSF55874">
    <property type="entry name" value="ATPase domain of HSP90 chaperone/DNA topoisomerase II/histidine kinase"/>
    <property type="match status" value="1"/>
</dbReference>
<evidence type="ECO:0000259" key="5">
    <source>
        <dbReference type="PROSITE" id="PS50109"/>
    </source>
</evidence>
<dbReference type="Pfam" id="PF02518">
    <property type="entry name" value="HATPase_c"/>
    <property type="match status" value="1"/>
</dbReference>
<comment type="catalytic activity">
    <reaction evidence="1">
        <text>ATP + protein L-histidine = ADP + protein N-phospho-L-histidine.</text>
        <dbReference type="EC" id="2.7.13.3"/>
    </reaction>
</comment>
<dbReference type="EC" id="2.7.13.3" evidence="2"/>
<feature type="domain" description="Histidine kinase" evidence="5">
    <location>
        <begin position="342"/>
        <end position="435"/>
    </location>
</feature>
<dbReference type="Proteomes" id="UP000484255">
    <property type="component" value="Unassembled WGS sequence"/>
</dbReference>
<protein>
    <recommendedName>
        <fullName evidence="2">histidine kinase</fullName>
        <ecNumber evidence="2">2.7.13.3</ecNumber>
    </recommendedName>
</protein>
<dbReference type="Gene3D" id="3.30.565.10">
    <property type="entry name" value="Histidine kinase-like ATPase, C-terminal domain"/>
    <property type="match status" value="1"/>
</dbReference>
<evidence type="ECO:0000256" key="1">
    <source>
        <dbReference type="ARBA" id="ARBA00000085"/>
    </source>
</evidence>
<dbReference type="RefSeq" id="WP_163456795.1">
    <property type="nucleotide sequence ID" value="NZ_JAAGOH010000006.1"/>
</dbReference>
<dbReference type="InterPro" id="IPR004358">
    <property type="entry name" value="Sig_transdc_His_kin-like_C"/>
</dbReference>
<evidence type="ECO:0000256" key="4">
    <source>
        <dbReference type="SAM" id="MobiDB-lite"/>
    </source>
</evidence>
<keyword evidence="6" id="KW-0808">Transferase</keyword>
<gene>
    <name evidence="6" type="ORF">G3A44_06970</name>
</gene>
<dbReference type="GO" id="GO:0000155">
    <property type="term" value="F:phosphorelay sensor kinase activity"/>
    <property type="evidence" value="ECO:0007669"/>
    <property type="project" value="InterPro"/>
</dbReference>
<evidence type="ECO:0000313" key="6">
    <source>
        <dbReference type="EMBL" id="NDY90936.1"/>
    </source>
</evidence>
<keyword evidence="3" id="KW-0175">Coiled coil</keyword>
<evidence type="ECO:0000313" key="7">
    <source>
        <dbReference type="Proteomes" id="UP000484255"/>
    </source>
</evidence>
<proteinExistence type="predicted"/>
<reference evidence="6 7" key="1">
    <citation type="submission" date="2020-02" db="EMBL/GenBank/DDBJ databases">
        <title>Ideonella bacterium strain TBM-1.</title>
        <authorList>
            <person name="Chen W.-M."/>
        </authorList>
    </citation>
    <scope>NUCLEOTIDE SEQUENCE [LARGE SCALE GENOMIC DNA]</scope>
    <source>
        <strain evidence="6 7">TBM-1</strain>
    </source>
</reference>
<evidence type="ECO:0000256" key="2">
    <source>
        <dbReference type="ARBA" id="ARBA00012438"/>
    </source>
</evidence>
<dbReference type="EMBL" id="JAAGOH010000006">
    <property type="protein sequence ID" value="NDY90936.1"/>
    <property type="molecule type" value="Genomic_DNA"/>
</dbReference>
<sequence length="447" mass="47660">MPSDVLARVHPRWRRLSLSCLRAFHAYASWLVAMRWRRFLLLSLLLMIGVSVLQNLPPFSWTISETVETPPSKPRRVAPPAPPAPPSAPAGVKPLAGAAEVSAVGPLIILGPSSAASAGEAASSPKVVTIDTGHRRIRIELPADPDGDAVREAIGDVAEALRGAAEDAAAEEEAAAAADEVVVTRHRLGDGLTDLAFLWIVASAIVKITYRGQLAAEAQAAQATEAAEAEALKRQVIEARMAAMQAQVEPHFLFNTLASIEHLIETDPPRAAQMQRNLISLLRASMPTLRETGQDSACRDLEREMAMVRPYIEILKVRMEDRLQAHIEVPDGLLSAEFPGMMLQTLVENAIRHGLEPKAEGGRLQVSAEVRHGRLRVSVLDSGVGLGRSSASGTGIGLANIRERLQLLYGGQASLTLAAPEGGGTVASIELPYRVSPNGAAARHPPA</sequence>
<dbReference type="PROSITE" id="PS50109">
    <property type="entry name" value="HIS_KIN"/>
    <property type="match status" value="1"/>
</dbReference>
<dbReference type="AlphaFoldDB" id="A0A7C9PFY4"/>
<organism evidence="6 7">
    <name type="scientific">Ideonella livida</name>
    <dbReference type="NCBI Taxonomy" id="2707176"/>
    <lineage>
        <taxon>Bacteria</taxon>
        <taxon>Pseudomonadati</taxon>
        <taxon>Pseudomonadota</taxon>
        <taxon>Betaproteobacteria</taxon>
        <taxon>Burkholderiales</taxon>
        <taxon>Sphaerotilaceae</taxon>
        <taxon>Ideonella</taxon>
    </lineage>
</organism>
<dbReference type="Pfam" id="PF06580">
    <property type="entry name" value="His_kinase"/>
    <property type="match status" value="1"/>
</dbReference>
<dbReference type="SMART" id="SM00387">
    <property type="entry name" value="HATPase_c"/>
    <property type="match status" value="1"/>
</dbReference>
<dbReference type="PANTHER" id="PTHR34220:SF9">
    <property type="entry name" value="SIGNAL TRANSDUCTION HISTIDINE KINASE INTERNAL REGION DOMAIN-CONTAINING PROTEIN"/>
    <property type="match status" value="1"/>
</dbReference>
<feature type="compositionally biased region" description="Pro residues" evidence="4">
    <location>
        <begin position="77"/>
        <end position="88"/>
    </location>
</feature>
<dbReference type="InterPro" id="IPR003594">
    <property type="entry name" value="HATPase_dom"/>
</dbReference>
<dbReference type="PRINTS" id="PR00344">
    <property type="entry name" value="BCTRLSENSOR"/>
</dbReference>
<keyword evidence="6" id="KW-0418">Kinase</keyword>